<dbReference type="InterPro" id="IPR036938">
    <property type="entry name" value="PAP2/HPO_sf"/>
</dbReference>
<evidence type="ECO:0000313" key="4">
    <source>
        <dbReference type="Proteomes" id="UP000036513"/>
    </source>
</evidence>
<feature type="transmembrane region" description="Helical" evidence="1">
    <location>
        <begin position="90"/>
        <end position="111"/>
    </location>
</feature>
<dbReference type="SUPFAM" id="SSF48317">
    <property type="entry name" value="Acid phosphatase/Vanadium-dependent haloperoxidase"/>
    <property type="match status" value="1"/>
</dbReference>
<dbReference type="PROSITE" id="PS51318">
    <property type="entry name" value="TAT"/>
    <property type="match status" value="1"/>
</dbReference>
<dbReference type="Pfam" id="PF01569">
    <property type="entry name" value="PAP2"/>
    <property type="match status" value="1"/>
</dbReference>
<dbReference type="SMR" id="A0A0J6VMA9"/>
<keyword evidence="1" id="KW-1133">Transmembrane helix</keyword>
<organism evidence="3 4">
    <name type="scientific">Mycolicibacterium chlorophenolicum</name>
    <dbReference type="NCBI Taxonomy" id="37916"/>
    <lineage>
        <taxon>Bacteria</taxon>
        <taxon>Bacillati</taxon>
        <taxon>Actinomycetota</taxon>
        <taxon>Actinomycetes</taxon>
        <taxon>Mycobacteriales</taxon>
        <taxon>Mycobacteriaceae</taxon>
        <taxon>Mycolicibacterium</taxon>
    </lineage>
</organism>
<dbReference type="RefSeq" id="WP_048471933.1">
    <property type="nucleotide sequence ID" value="NZ_JYNL01000055.1"/>
</dbReference>
<feature type="domain" description="Phosphatidic acid phosphatase type 2/haloperoxidase" evidence="2">
    <location>
        <begin position="90"/>
        <end position="200"/>
    </location>
</feature>
<reference evidence="3 4" key="1">
    <citation type="journal article" date="2015" name="Genome Biol. Evol.">
        <title>Characterization of Three Mycobacterium spp. with Potential Use in Bioremediation by Genome Sequencing and Comparative Genomics.</title>
        <authorList>
            <person name="Das S."/>
            <person name="Pettersson B.M."/>
            <person name="Behra P.R."/>
            <person name="Ramesh M."/>
            <person name="Dasgupta S."/>
            <person name="Bhattacharya A."/>
            <person name="Kirsebom L.A."/>
        </authorList>
    </citation>
    <scope>NUCLEOTIDE SEQUENCE [LARGE SCALE GENOMIC DNA]</scope>
    <source>
        <strain evidence="3 4">DSM 43826</strain>
    </source>
</reference>
<evidence type="ECO:0000313" key="3">
    <source>
        <dbReference type="EMBL" id="KMO71359.1"/>
    </source>
</evidence>
<evidence type="ECO:0000256" key="1">
    <source>
        <dbReference type="SAM" id="Phobius"/>
    </source>
</evidence>
<dbReference type="PANTHER" id="PTHR14969:SF13">
    <property type="entry name" value="AT30094P"/>
    <property type="match status" value="1"/>
</dbReference>
<dbReference type="PANTHER" id="PTHR14969">
    <property type="entry name" value="SPHINGOSINE-1-PHOSPHATE PHOSPHOHYDROLASE"/>
    <property type="match status" value="1"/>
</dbReference>
<dbReference type="CDD" id="cd03392">
    <property type="entry name" value="PAP2_like_2"/>
    <property type="match status" value="1"/>
</dbReference>
<keyword evidence="4" id="KW-1185">Reference proteome</keyword>
<keyword evidence="1" id="KW-0472">Membrane</keyword>
<dbReference type="EMBL" id="JYNL01000055">
    <property type="protein sequence ID" value="KMO71359.1"/>
    <property type="molecule type" value="Genomic_DNA"/>
</dbReference>
<sequence length="223" mass="23227">MDARRGLLAGSAVVAVGVFAAMLAGYLAGWAPLARVDDAALAPLLRIGEAHPGWVRAWDVYCTVLGPTVFRLVTVVVIVIAFARRNVRTAMFLIVSVELSGLVTEIAKNLVDRPRPAGALVHAASSSFPSGHALGVMVAVCALLTVALPLVDPGKRGWVIALGVTVIVTIGAGRVVLNVHHPSDVIAGWALGYAYVVACLLLVRPVRPITVPDETPAVPGTAR</sequence>
<dbReference type="InterPro" id="IPR000326">
    <property type="entry name" value="PAP2/HPO"/>
</dbReference>
<name>A0A0J6VMA9_9MYCO</name>
<keyword evidence="1" id="KW-0812">Transmembrane</keyword>
<dbReference type="InterPro" id="IPR006311">
    <property type="entry name" value="TAT_signal"/>
</dbReference>
<dbReference type="PATRIC" id="fig|37916.4.peg.4594"/>
<dbReference type="AlphaFoldDB" id="A0A0J6VMA9"/>
<accession>A0A0J6VMA9</accession>
<feature type="transmembrane region" description="Helical" evidence="1">
    <location>
        <begin position="131"/>
        <end position="151"/>
    </location>
</feature>
<gene>
    <name evidence="3" type="ORF">MCHLDSM_04608</name>
</gene>
<evidence type="ECO:0000259" key="2">
    <source>
        <dbReference type="SMART" id="SM00014"/>
    </source>
</evidence>
<dbReference type="STRING" id="37916.MCHLDSM_04608"/>
<dbReference type="SMART" id="SM00014">
    <property type="entry name" value="acidPPc"/>
    <property type="match status" value="1"/>
</dbReference>
<protein>
    <submittedName>
        <fullName evidence="3">Phosphatidylglycerophosphatase B</fullName>
    </submittedName>
</protein>
<dbReference type="Gene3D" id="1.20.144.10">
    <property type="entry name" value="Phosphatidic acid phosphatase type 2/haloperoxidase"/>
    <property type="match status" value="1"/>
</dbReference>
<feature type="transmembrane region" description="Helical" evidence="1">
    <location>
        <begin position="7"/>
        <end position="28"/>
    </location>
</feature>
<proteinExistence type="predicted"/>
<dbReference type="Proteomes" id="UP000036513">
    <property type="component" value="Unassembled WGS sequence"/>
</dbReference>
<feature type="transmembrane region" description="Helical" evidence="1">
    <location>
        <begin position="185"/>
        <end position="203"/>
    </location>
</feature>
<feature type="transmembrane region" description="Helical" evidence="1">
    <location>
        <begin position="158"/>
        <end position="179"/>
    </location>
</feature>
<comment type="caution">
    <text evidence="3">The sequence shown here is derived from an EMBL/GenBank/DDBJ whole genome shotgun (WGS) entry which is preliminary data.</text>
</comment>
<feature type="transmembrane region" description="Helical" evidence="1">
    <location>
        <begin position="64"/>
        <end position="83"/>
    </location>
</feature>